<keyword evidence="2" id="KW-1185">Reference proteome</keyword>
<name>A0ABP8F8H2_9MYCO</name>
<evidence type="ECO:0000313" key="2">
    <source>
        <dbReference type="Proteomes" id="UP001501417"/>
    </source>
</evidence>
<dbReference type="EMBL" id="BAABGF010000055">
    <property type="protein sequence ID" value="GAA4297613.1"/>
    <property type="molecule type" value="Genomic_DNA"/>
</dbReference>
<organism evidence="1 2">
    <name type="scientific">Mycobacterium paraffinicum</name>
    <dbReference type="NCBI Taxonomy" id="53378"/>
    <lineage>
        <taxon>Bacteria</taxon>
        <taxon>Bacillati</taxon>
        <taxon>Actinomycetota</taxon>
        <taxon>Actinomycetes</taxon>
        <taxon>Mycobacteriales</taxon>
        <taxon>Mycobacteriaceae</taxon>
        <taxon>Mycobacterium</taxon>
    </lineage>
</organism>
<reference evidence="2" key="1">
    <citation type="journal article" date="2019" name="Int. J. Syst. Evol. Microbiol.">
        <title>The Global Catalogue of Microorganisms (GCM) 10K type strain sequencing project: providing services to taxonomists for standard genome sequencing and annotation.</title>
        <authorList>
            <consortium name="The Broad Institute Genomics Platform"/>
            <consortium name="The Broad Institute Genome Sequencing Center for Infectious Disease"/>
            <person name="Wu L."/>
            <person name="Ma J."/>
        </authorList>
    </citation>
    <scope>NUCLEOTIDE SEQUENCE [LARGE SCALE GENOMIC DNA]</scope>
    <source>
        <strain evidence="2">JCM 17782</strain>
    </source>
</reference>
<evidence type="ECO:0000313" key="1">
    <source>
        <dbReference type="EMBL" id="GAA4297613.1"/>
    </source>
</evidence>
<protein>
    <submittedName>
        <fullName evidence="1">Uncharacterized protein</fullName>
    </submittedName>
</protein>
<comment type="caution">
    <text evidence="1">The sequence shown here is derived from an EMBL/GenBank/DDBJ whole genome shotgun (WGS) entry which is preliminary data.</text>
</comment>
<dbReference type="RefSeq" id="WP_264036819.1">
    <property type="nucleotide sequence ID" value="NZ_BAABGF010000055.1"/>
</dbReference>
<dbReference type="Proteomes" id="UP001501417">
    <property type="component" value="Unassembled WGS sequence"/>
</dbReference>
<gene>
    <name evidence="1" type="ORF">GCM10023161_49840</name>
</gene>
<accession>A0ABP8F8H2</accession>
<sequence length="52" mass="5563">MNDGQSRGGPSKVGAVALGGDIRQEIAPSAMRKGSKKAFPQVRGYFERRAQT</sequence>
<proteinExistence type="predicted"/>